<accession>A0A0F3GNK8</accession>
<evidence type="ECO:0000313" key="1">
    <source>
        <dbReference type="EMBL" id="KJU83564.1"/>
    </source>
</evidence>
<dbReference type="InterPro" id="IPR016024">
    <property type="entry name" value="ARM-type_fold"/>
</dbReference>
<dbReference type="EMBL" id="LACI01001836">
    <property type="protein sequence ID" value="KJU83564.1"/>
    <property type="molecule type" value="Genomic_DNA"/>
</dbReference>
<name>A0A0F3GNK8_9BACT</name>
<proteinExistence type="predicted"/>
<gene>
    <name evidence="1" type="ORF">MBAV_004233</name>
</gene>
<keyword evidence="2" id="KW-1185">Reference proteome</keyword>
<reference evidence="1 2" key="1">
    <citation type="submission" date="2015-02" db="EMBL/GenBank/DDBJ databases">
        <title>Single-cell genomics of uncultivated deep-branching MTB reveals a conserved set of magnetosome genes.</title>
        <authorList>
            <person name="Kolinko S."/>
            <person name="Richter M."/>
            <person name="Glockner F.O."/>
            <person name="Brachmann A."/>
            <person name="Schuler D."/>
        </authorList>
    </citation>
    <scope>NUCLEOTIDE SEQUENCE [LARGE SCALE GENOMIC DNA]</scope>
    <source>
        <strain evidence="1">TM-1</strain>
    </source>
</reference>
<protein>
    <recommendedName>
        <fullName evidence="3">HEAT repeat domain-containing protein</fullName>
    </recommendedName>
</protein>
<dbReference type="GO" id="GO:0016491">
    <property type="term" value="F:oxidoreductase activity"/>
    <property type="evidence" value="ECO:0007669"/>
    <property type="project" value="TreeGrafter"/>
</dbReference>
<dbReference type="AlphaFoldDB" id="A0A0F3GNK8"/>
<dbReference type="Proteomes" id="UP000033423">
    <property type="component" value="Unassembled WGS sequence"/>
</dbReference>
<dbReference type="Gene3D" id="1.25.10.10">
    <property type="entry name" value="Leucine-rich Repeat Variant"/>
    <property type="match status" value="1"/>
</dbReference>
<comment type="caution">
    <text evidence="1">The sequence shown here is derived from an EMBL/GenBank/DDBJ whole genome shotgun (WGS) entry which is preliminary data.</text>
</comment>
<evidence type="ECO:0000313" key="2">
    <source>
        <dbReference type="Proteomes" id="UP000033423"/>
    </source>
</evidence>
<dbReference type="PANTHER" id="PTHR12697:SF5">
    <property type="entry name" value="DEOXYHYPUSINE HYDROXYLASE"/>
    <property type="match status" value="1"/>
</dbReference>
<dbReference type="SUPFAM" id="SSF48371">
    <property type="entry name" value="ARM repeat"/>
    <property type="match status" value="1"/>
</dbReference>
<dbReference type="InterPro" id="IPR011989">
    <property type="entry name" value="ARM-like"/>
</dbReference>
<dbReference type="Pfam" id="PF13646">
    <property type="entry name" value="HEAT_2"/>
    <property type="match status" value="1"/>
</dbReference>
<sequence length="483" mass="54654">MASFKSDESFLEKISIGAIGTQKVFEYIKHQKFDPIELERGSMSYKIWKKIKIKRIRVPDILCIRCGIRIESRAKTKLEISMSHSLSDPERGWDYGMKDNDYVAFVVCDKVGERPVDWRADNLIQFVSIKDLRQAEKEKMVLYIKPKGAEEGFEARIIWPAAIASADGIVKESTTERIQYKRKEDGRTISLKISKKGLKMIPLVHTGDIVDKHQVLASVIEIYKTFSCESVDYKHCLGNLSNPALSERYTASKALSFFNNSEVQAGLSSLLDNPDEHVYVKLEAAASLARFGINQGYNFIKQCLSSGYLQNVLESVIVLAEIKTETSCEILCDILSNHDNPEIRAAAAWGIGELKNKTALDTLVRSFSEINENIKIEAARSLLKLTKEYSPDILNSFLKSTAIEKPGIAWALAKSDSIGLDQLIDAISDDDSKHWISYIIGTQGESRYINDIEKLKTKYPEVYFAVTVLWKIITSWVYKLNEY</sequence>
<dbReference type="PANTHER" id="PTHR12697">
    <property type="entry name" value="PBS LYASE HEAT-LIKE PROTEIN"/>
    <property type="match status" value="1"/>
</dbReference>
<organism evidence="1 2">
    <name type="scientific">Candidatus Magnetobacterium bavaricum</name>
    <dbReference type="NCBI Taxonomy" id="29290"/>
    <lineage>
        <taxon>Bacteria</taxon>
        <taxon>Pseudomonadati</taxon>
        <taxon>Nitrospirota</taxon>
        <taxon>Thermodesulfovibrionia</taxon>
        <taxon>Thermodesulfovibrionales</taxon>
        <taxon>Candidatus Magnetobacteriaceae</taxon>
        <taxon>Candidatus Magnetobacterium</taxon>
    </lineage>
</organism>
<evidence type="ECO:0008006" key="3">
    <source>
        <dbReference type="Google" id="ProtNLM"/>
    </source>
</evidence>